<sequence>MYEGMWSGRVGLPDSKAFNTQLLEEIFIRDLGAVLAIFVVLWRVTTCNDCKFDLLRLSTKSSRSFLGLLWILYMFHSTTGCEEQKDRCC</sequence>
<keyword evidence="2" id="KW-1185">Reference proteome</keyword>
<reference evidence="1 2" key="1">
    <citation type="submission" date="2021-09" db="EMBL/GenBank/DDBJ databases">
        <title>Genomic insights and catalytic innovation underlie evolution of tropane alkaloids biosynthesis.</title>
        <authorList>
            <person name="Wang Y.-J."/>
            <person name="Tian T."/>
            <person name="Huang J.-P."/>
            <person name="Huang S.-X."/>
        </authorList>
    </citation>
    <scope>NUCLEOTIDE SEQUENCE [LARGE SCALE GENOMIC DNA]</scope>
    <source>
        <strain evidence="1">KIB-2018</strain>
        <tissue evidence="1">Leaf</tissue>
    </source>
</reference>
<accession>A0AAV8TGS4</accession>
<dbReference type="AlphaFoldDB" id="A0AAV8TGS4"/>
<organism evidence="1 2">
    <name type="scientific">Erythroxylum novogranatense</name>
    <dbReference type="NCBI Taxonomy" id="1862640"/>
    <lineage>
        <taxon>Eukaryota</taxon>
        <taxon>Viridiplantae</taxon>
        <taxon>Streptophyta</taxon>
        <taxon>Embryophyta</taxon>
        <taxon>Tracheophyta</taxon>
        <taxon>Spermatophyta</taxon>
        <taxon>Magnoliopsida</taxon>
        <taxon>eudicotyledons</taxon>
        <taxon>Gunneridae</taxon>
        <taxon>Pentapetalae</taxon>
        <taxon>rosids</taxon>
        <taxon>fabids</taxon>
        <taxon>Malpighiales</taxon>
        <taxon>Erythroxylaceae</taxon>
        <taxon>Erythroxylum</taxon>
    </lineage>
</organism>
<dbReference type="Proteomes" id="UP001159364">
    <property type="component" value="Linkage Group LG05"/>
</dbReference>
<name>A0AAV8TGS4_9ROSI</name>
<proteinExistence type="predicted"/>
<comment type="caution">
    <text evidence="1">The sequence shown here is derived from an EMBL/GenBank/DDBJ whole genome shotgun (WGS) entry which is preliminary data.</text>
</comment>
<gene>
    <name evidence="1" type="ORF">K2173_020527</name>
</gene>
<evidence type="ECO:0000313" key="2">
    <source>
        <dbReference type="Proteomes" id="UP001159364"/>
    </source>
</evidence>
<dbReference type="EMBL" id="JAIWQS010000005">
    <property type="protein sequence ID" value="KAJ8766011.1"/>
    <property type="molecule type" value="Genomic_DNA"/>
</dbReference>
<protein>
    <submittedName>
        <fullName evidence="1">Uncharacterized protein</fullName>
    </submittedName>
</protein>
<evidence type="ECO:0000313" key="1">
    <source>
        <dbReference type="EMBL" id="KAJ8766011.1"/>
    </source>
</evidence>